<feature type="transmembrane region" description="Helical" evidence="1">
    <location>
        <begin position="91"/>
        <end position="113"/>
    </location>
</feature>
<dbReference type="EMBL" id="JAEVFJ010000014">
    <property type="protein sequence ID" value="KAH8100987.1"/>
    <property type="molecule type" value="Genomic_DNA"/>
</dbReference>
<dbReference type="Proteomes" id="UP000813824">
    <property type="component" value="Unassembled WGS sequence"/>
</dbReference>
<comment type="caution">
    <text evidence="3">The sequence shown here is derived from an EMBL/GenBank/DDBJ whole genome shotgun (WGS) entry which is preliminary data.</text>
</comment>
<proteinExistence type="predicted"/>
<feature type="transmembrane region" description="Helical" evidence="1">
    <location>
        <begin position="20"/>
        <end position="38"/>
    </location>
</feature>
<evidence type="ECO:0000256" key="1">
    <source>
        <dbReference type="SAM" id="Phobius"/>
    </source>
</evidence>
<accession>A0A8K0URE2</accession>
<feature type="domain" description="DUF6535" evidence="2">
    <location>
        <begin position="3"/>
        <end position="171"/>
    </location>
</feature>
<reference evidence="3" key="1">
    <citation type="journal article" date="2021" name="New Phytol.">
        <title>Evolutionary innovations through gain and loss of genes in the ectomycorrhizal Boletales.</title>
        <authorList>
            <person name="Wu G."/>
            <person name="Miyauchi S."/>
            <person name="Morin E."/>
            <person name="Kuo A."/>
            <person name="Drula E."/>
            <person name="Varga T."/>
            <person name="Kohler A."/>
            <person name="Feng B."/>
            <person name="Cao Y."/>
            <person name="Lipzen A."/>
            <person name="Daum C."/>
            <person name="Hundley H."/>
            <person name="Pangilinan J."/>
            <person name="Johnson J."/>
            <person name="Barry K."/>
            <person name="LaButti K."/>
            <person name="Ng V."/>
            <person name="Ahrendt S."/>
            <person name="Min B."/>
            <person name="Choi I.G."/>
            <person name="Park H."/>
            <person name="Plett J.M."/>
            <person name="Magnuson J."/>
            <person name="Spatafora J.W."/>
            <person name="Nagy L.G."/>
            <person name="Henrissat B."/>
            <person name="Grigoriev I.V."/>
            <person name="Yang Z.L."/>
            <person name="Xu J."/>
            <person name="Martin F.M."/>
        </authorList>
    </citation>
    <scope>NUCLEOTIDE SEQUENCE</scope>
    <source>
        <strain evidence="3">KKN 215</strain>
    </source>
</reference>
<dbReference type="AlphaFoldDB" id="A0A8K0URE2"/>
<name>A0A8K0URE2_9AGAR</name>
<dbReference type="OrthoDB" id="2756178at2759"/>
<evidence type="ECO:0000259" key="2">
    <source>
        <dbReference type="Pfam" id="PF20153"/>
    </source>
</evidence>
<organism evidence="3 4">
    <name type="scientific">Cristinia sonorae</name>
    <dbReference type="NCBI Taxonomy" id="1940300"/>
    <lineage>
        <taxon>Eukaryota</taxon>
        <taxon>Fungi</taxon>
        <taxon>Dikarya</taxon>
        <taxon>Basidiomycota</taxon>
        <taxon>Agaricomycotina</taxon>
        <taxon>Agaricomycetes</taxon>
        <taxon>Agaricomycetidae</taxon>
        <taxon>Agaricales</taxon>
        <taxon>Pleurotineae</taxon>
        <taxon>Stephanosporaceae</taxon>
        <taxon>Cristinia</taxon>
    </lineage>
</organism>
<keyword evidence="1" id="KW-0472">Membrane</keyword>
<evidence type="ECO:0000313" key="3">
    <source>
        <dbReference type="EMBL" id="KAH8100987.1"/>
    </source>
</evidence>
<feature type="transmembrane region" description="Helical" evidence="1">
    <location>
        <begin position="175"/>
        <end position="200"/>
    </location>
</feature>
<evidence type="ECO:0000313" key="4">
    <source>
        <dbReference type="Proteomes" id="UP000813824"/>
    </source>
</evidence>
<keyword evidence="4" id="KW-1185">Reference proteome</keyword>
<protein>
    <recommendedName>
        <fullName evidence="2">DUF6535 domain-containing protein</fullName>
    </recommendedName>
</protein>
<keyword evidence="1" id="KW-0812">Transmembrane</keyword>
<dbReference type="Pfam" id="PF20153">
    <property type="entry name" value="DUF6535"/>
    <property type="match status" value="1"/>
</dbReference>
<dbReference type="InterPro" id="IPR045338">
    <property type="entry name" value="DUF6535"/>
</dbReference>
<keyword evidence="1" id="KW-1133">Transmembrane helix</keyword>
<gene>
    <name evidence="3" type="ORF">BXZ70DRAFT_1007913</name>
</gene>
<sequence length="569" mass="64009">MKVFDEVTVKGWKEDIDSLLVFAGLFSAVITAFIVEIYKQLQPDPAQLTVQLLQQISFQLSPQGASLNVTGQNVLLSNATPMGYTVRISTVWLTALVFSMISALIGIVAKQWLREYLTGMSTSPREAVRLRQYRHDGLVSWHVAEIIACLPILLQIALVLFLYGLLELLWTLDGTVAGVVTVFTVLSLCFYLATTVVPAFSPNNPFKSPQSWAFSVSMWRLGQLWTTFHPVEDPGIITGENLGAYQPIPGNWRERELKYMRMEGGELEQRALARAYKHSLDEDFLDIVFPCANDLEPAAAAALAVEVLTRRAECSESMLMESIRSRSHRLVVEKFIARAGGRGTQRLINMLLDVLPRMLHDVERAKITPLDILFVLRKLITTDELAFCEMAVHRRALDTLASSVDERCTEHVQRAALHLLWEMTRLGCNMDYCPEGIVNIILCARNAHMRRDYDTFVHASGILLSRISQTHIHDPRWQGREYLLDWIHNLEAYFQDRNESNIPYGLEAEARMKWCSGLAVIASKNRDLLWGSLVHALAEGATLGLVDCGPQEGDALNQLLGMYNVVAPR</sequence>
<feature type="transmembrane region" description="Helical" evidence="1">
    <location>
        <begin position="139"/>
        <end position="163"/>
    </location>
</feature>